<protein>
    <submittedName>
        <fullName evidence="2">Integrase_H2C2 domain-containing protein</fullName>
    </submittedName>
</protein>
<evidence type="ECO:0000313" key="2">
    <source>
        <dbReference type="WBParaSite" id="SVE_0392700.1"/>
    </source>
</evidence>
<dbReference type="AlphaFoldDB" id="A0A0K0F537"/>
<accession>A0A0K0F537</accession>
<dbReference type="STRING" id="75913.A0A0K0F537"/>
<sequence length="193" mass="22796">MKIGKANRCIRKDEKVDTIAFEIPRICVVETQWNWKTFPSVDKWIDLQYEDEDLGKIINQLKTENVEINFGIKDKELGENGLLVSKRNKKIIVPNNCVDKFFTISHKNHESKMSKIDRLTKKFHIENINKKIDNFLKLCKICLQTKDVRRVRPLRNQKFKRMLRAHVDIGHSEENDSQFLVLRDASTNFIIAR</sequence>
<organism evidence="1 2">
    <name type="scientific">Strongyloides venezuelensis</name>
    <name type="common">Threadworm</name>
    <dbReference type="NCBI Taxonomy" id="75913"/>
    <lineage>
        <taxon>Eukaryota</taxon>
        <taxon>Metazoa</taxon>
        <taxon>Ecdysozoa</taxon>
        <taxon>Nematoda</taxon>
        <taxon>Chromadorea</taxon>
        <taxon>Rhabditida</taxon>
        <taxon>Tylenchina</taxon>
        <taxon>Panagrolaimomorpha</taxon>
        <taxon>Strongyloidoidea</taxon>
        <taxon>Strongyloididae</taxon>
        <taxon>Strongyloides</taxon>
    </lineage>
</organism>
<dbReference type="WBParaSite" id="SVE_0392700.1">
    <property type="protein sequence ID" value="SVE_0392700.1"/>
    <property type="gene ID" value="SVE_0392700"/>
</dbReference>
<name>A0A0K0F537_STRVS</name>
<reference evidence="2" key="2">
    <citation type="submission" date="2015-08" db="UniProtKB">
        <authorList>
            <consortium name="WormBaseParasite"/>
        </authorList>
    </citation>
    <scope>IDENTIFICATION</scope>
</reference>
<dbReference type="Proteomes" id="UP000035680">
    <property type="component" value="Unassembled WGS sequence"/>
</dbReference>
<evidence type="ECO:0000313" key="1">
    <source>
        <dbReference type="Proteomes" id="UP000035680"/>
    </source>
</evidence>
<reference evidence="1" key="1">
    <citation type="submission" date="2014-07" db="EMBL/GenBank/DDBJ databases">
        <authorList>
            <person name="Martin A.A"/>
            <person name="De Silva N."/>
        </authorList>
    </citation>
    <scope>NUCLEOTIDE SEQUENCE</scope>
</reference>
<keyword evidence="1" id="KW-1185">Reference proteome</keyword>
<proteinExistence type="predicted"/>